<dbReference type="GO" id="GO:0004519">
    <property type="term" value="F:endonuclease activity"/>
    <property type="evidence" value="ECO:0007669"/>
    <property type="project" value="UniProtKB-KW"/>
</dbReference>
<evidence type="ECO:0000256" key="6">
    <source>
        <dbReference type="ARBA" id="ARBA00022884"/>
    </source>
</evidence>
<gene>
    <name evidence="8" type="ORF">A3H05_01865</name>
</gene>
<evidence type="ECO:0000256" key="2">
    <source>
        <dbReference type="ARBA" id="ARBA00022649"/>
    </source>
</evidence>
<comment type="caution">
    <text evidence="8">The sequence shown here is derived from an EMBL/GenBank/DDBJ whole genome shotgun (WGS) entry which is preliminary data.</text>
</comment>
<evidence type="ECO:0000256" key="4">
    <source>
        <dbReference type="ARBA" id="ARBA00022759"/>
    </source>
</evidence>
<dbReference type="InterPro" id="IPR012933">
    <property type="entry name" value="HicA_mRNA_interferase"/>
</dbReference>
<dbReference type="AlphaFoldDB" id="A0A1F5XUQ8"/>
<dbReference type="GO" id="GO:0016787">
    <property type="term" value="F:hydrolase activity"/>
    <property type="evidence" value="ECO:0007669"/>
    <property type="project" value="UniProtKB-KW"/>
</dbReference>
<dbReference type="Gene3D" id="3.30.920.30">
    <property type="entry name" value="Hypothetical protein"/>
    <property type="match status" value="1"/>
</dbReference>
<reference evidence="8 9" key="1">
    <citation type="journal article" date="2016" name="Nat. Commun.">
        <title>Thousands of microbial genomes shed light on interconnected biogeochemical processes in an aquifer system.</title>
        <authorList>
            <person name="Anantharaman K."/>
            <person name="Brown C.T."/>
            <person name="Hug L.A."/>
            <person name="Sharon I."/>
            <person name="Castelle C.J."/>
            <person name="Probst A.J."/>
            <person name="Thomas B.C."/>
            <person name="Singh A."/>
            <person name="Wilkins M.J."/>
            <person name="Karaoz U."/>
            <person name="Brodie E.L."/>
            <person name="Williams K.H."/>
            <person name="Hubbard S.S."/>
            <person name="Banfield J.F."/>
        </authorList>
    </citation>
    <scope>NUCLEOTIDE SEQUENCE [LARGE SCALE GENOMIC DNA]</scope>
</reference>
<dbReference type="EMBL" id="MFIP01000023">
    <property type="protein sequence ID" value="OGF91639.1"/>
    <property type="molecule type" value="Genomic_DNA"/>
</dbReference>
<comment type="similarity">
    <text evidence="1">Belongs to the HicA mRNA interferase family.</text>
</comment>
<evidence type="ECO:0000256" key="3">
    <source>
        <dbReference type="ARBA" id="ARBA00022722"/>
    </source>
</evidence>
<dbReference type="InterPro" id="IPR038570">
    <property type="entry name" value="HicA_sf"/>
</dbReference>
<protein>
    <recommendedName>
        <fullName evidence="10">Addiction module toxin, HicA family</fullName>
    </recommendedName>
</protein>
<keyword evidence="5" id="KW-0378">Hydrolase</keyword>
<dbReference type="SUPFAM" id="SSF54786">
    <property type="entry name" value="YcfA/nrd intein domain"/>
    <property type="match status" value="1"/>
</dbReference>
<keyword evidence="6" id="KW-0694">RNA-binding</keyword>
<dbReference type="GO" id="GO:0003729">
    <property type="term" value="F:mRNA binding"/>
    <property type="evidence" value="ECO:0007669"/>
    <property type="project" value="InterPro"/>
</dbReference>
<evidence type="ECO:0000313" key="9">
    <source>
        <dbReference type="Proteomes" id="UP000177334"/>
    </source>
</evidence>
<dbReference type="Proteomes" id="UP000177334">
    <property type="component" value="Unassembled WGS sequence"/>
</dbReference>
<evidence type="ECO:0008006" key="10">
    <source>
        <dbReference type="Google" id="ProtNLM"/>
    </source>
</evidence>
<evidence type="ECO:0000256" key="7">
    <source>
        <dbReference type="ARBA" id="ARBA00023016"/>
    </source>
</evidence>
<keyword evidence="2" id="KW-1277">Toxin-antitoxin system</keyword>
<proteinExistence type="inferred from homology"/>
<dbReference type="Pfam" id="PF07927">
    <property type="entry name" value="HicA_toxin"/>
    <property type="match status" value="1"/>
</dbReference>
<keyword evidence="4" id="KW-0255">Endonuclease</keyword>
<name>A0A1F5XUQ8_9BACT</name>
<evidence type="ECO:0000256" key="1">
    <source>
        <dbReference type="ARBA" id="ARBA00006620"/>
    </source>
</evidence>
<organism evidence="8 9">
    <name type="scientific">Candidatus Giovannonibacteria bacterium RIFCSPLOWO2_12_FULL_43_26</name>
    <dbReference type="NCBI Taxonomy" id="1798363"/>
    <lineage>
        <taxon>Bacteria</taxon>
        <taxon>Candidatus Giovannoniibacteriota</taxon>
    </lineage>
</organism>
<keyword evidence="7" id="KW-0346">Stress response</keyword>
<evidence type="ECO:0000313" key="8">
    <source>
        <dbReference type="EMBL" id="OGF91639.1"/>
    </source>
</evidence>
<keyword evidence="3" id="KW-0540">Nuclease</keyword>
<evidence type="ECO:0000256" key="5">
    <source>
        <dbReference type="ARBA" id="ARBA00022801"/>
    </source>
</evidence>
<sequence>MPKFYSSDYIIKVLRRKGFVFVSQKGSHMKFQKASLPLTVIVPANRKEIPIGTFRSILRQSKLKDEDFK</sequence>
<accession>A0A1F5XUQ8</accession>